<keyword evidence="2" id="KW-0548">Nucleotidyltransferase</keyword>
<proteinExistence type="predicted"/>
<protein>
    <submittedName>
        <fullName evidence="2">RNA-directed DNA polymerase from transposon X-element</fullName>
    </submittedName>
</protein>
<keyword evidence="2" id="KW-0808">Transferase</keyword>
<organism evidence="2 3">
    <name type="scientific">Labeo rohita</name>
    <name type="common">Indian major carp</name>
    <name type="synonym">Cyprinus rohita</name>
    <dbReference type="NCBI Taxonomy" id="84645"/>
    <lineage>
        <taxon>Eukaryota</taxon>
        <taxon>Metazoa</taxon>
        <taxon>Chordata</taxon>
        <taxon>Craniata</taxon>
        <taxon>Vertebrata</taxon>
        <taxon>Euteleostomi</taxon>
        <taxon>Actinopterygii</taxon>
        <taxon>Neopterygii</taxon>
        <taxon>Teleostei</taxon>
        <taxon>Ostariophysi</taxon>
        <taxon>Cypriniformes</taxon>
        <taxon>Cyprinidae</taxon>
        <taxon>Labeoninae</taxon>
        <taxon>Labeonini</taxon>
        <taxon>Labeo</taxon>
    </lineage>
</organism>
<reference evidence="2 3" key="1">
    <citation type="submission" date="2018-03" db="EMBL/GenBank/DDBJ databases">
        <title>Draft genome sequence of Rohu Carp (Labeo rohita).</title>
        <authorList>
            <person name="Das P."/>
            <person name="Kushwaha B."/>
            <person name="Joshi C.G."/>
            <person name="Kumar D."/>
            <person name="Nagpure N.S."/>
            <person name="Sahoo L."/>
            <person name="Das S.P."/>
            <person name="Bit A."/>
            <person name="Patnaik S."/>
            <person name="Meher P.K."/>
            <person name="Jayasankar P."/>
            <person name="Koringa P.G."/>
            <person name="Patel N.V."/>
            <person name="Hinsu A.T."/>
            <person name="Kumar R."/>
            <person name="Pandey M."/>
            <person name="Agarwal S."/>
            <person name="Srivastava S."/>
            <person name="Singh M."/>
            <person name="Iquebal M.A."/>
            <person name="Jaiswal S."/>
            <person name="Angadi U.B."/>
            <person name="Kumar N."/>
            <person name="Raza M."/>
            <person name="Shah T.M."/>
            <person name="Rai A."/>
            <person name="Jena J.K."/>
        </authorList>
    </citation>
    <scope>NUCLEOTIDE SEQUENCE [LARGE SCALE GENOMIC DNA]</scope>
    <source>
        <strain evidence="2">DASCIFA01</strain>
        <tissue evidence="2">Testis</tissue>
    </source>
</reference>
<keyword evidence="2" id="KW-0695">RNA-directed DNA polymerase</keyword>
<keyword evidence="3" id="KW-1185">Reference proteome</keyword>
<dbReference type="AlphaFoldDB" id="A0A498LSP6"/>
<name>A0A498LSP6_LABRO</name>
<dbReference type="GO" id="GO:0003964">
    <property type="term" value="F:RNA-directed DNA polymerase activity"/>
    <property type="evidence" value="ECO:0007669"/>
    <property type="project" value="UniProtKB-KW"/>
</dbReference>
<accession>A0A498LSP6</accession>
<evidence type="ECO:0000256" key="1">
    <source>
        <dbReference type="SAM" id="MobiDB-lite"/>
    </source>
</evidence>
<evidence type="ECO:0000313" key="3">
    <source>
        <dbReference type="Proteomes" id="UP000290572"/>
    </source>
</evidence>
<sequence length="194" mass="22396">MILQGKRARENRLREEEEDYADVPETPLFDNKDEEEELMMRRTPQMKRKRPLTRLTVTREEKNITAPMIEVSGPDGPMMIFRPWTALEAREAMAHLPAVSEGGDRLSTELLKFCEEFSPTMTELRRLLLSKLGPSNWIRKDSGVDHGRRTLDEQHNNLAKGFTIFPISSFIPVEVDDSNIHDKTNTDSIAVKFR</sequence>
<comment type="caution">
    <text evidence="2">The sequence shown here is derived from an EMBL/GenBank/DDBJ whole genome shotgun (WGS) entry which is preliminary data.</text>
</comment>
<dbReference type="EMBL" id="QBIY01013181">
    <property type="protein sequence ID" value="RXN10702.1"/>
    <property type="molecule type" value="Genomic_DNA"/>
</dbReference>
<evidence type="ECO:0000313" key="2">
    <source>
        <dbReference type="EMBL" id="RXN10702.1"/>
    </source>
</evidence>
<gene>
    <name evidence="2" type="ORF">ROHU_010843</name>
</gene>
<feature type="region of interest" description="Disordered" evidence="1">
    <location>
        <begin position="1"/>
        <end position="34"/>
    </location>
</feature>
<dbReference type="Proteomes" id="UP000290572">
    <property type="component" value="Unassembled WGS sequence"/>
</dbReference>